<dbReference type="PROSITE" id="PS51450">
    <property type="entry name" value="LRR"/>
    <property type="match status" value="2"/>
</dbReference>
<evidence type="ECO:0000256" key="10">
    <source>
        <dbReference type="ARBA" id="ARBA00023180"/>
    </source>
</evidence>
<evidence type="ECO:0000256" key="3">
    <source>
        <dbReference type="ARBA" id="ARBA00022475"/>
    </source>
</evidence>
<keyword evidence="9 11" id="KW-0472">Membrane</keyword>
<dbReference type="GO" id="GO:0051707">
    <property type="term" value="P:response to other organism"/>
    <property type="evidence" value="ECO:0007669"/>
    <property type="project" value="UniProtKB-ARBA"/>
</dbReference>
<dbReference type="FunFam" id="3.80.10.10:FF:000095">
    <property type="entry name" value="LRR receptor-like serine/threonine-protein kinase GSO1"/>
    <property type="match status" value="1"/>
</dbReference>
<comment type="similarity">
    <text evidence="2">Belongs to the RLP family.</text>
</comment>
<dbReference type="InterPro" id="IPR032675">
    <property type="entry name" value="LRR_dom_sf"/>
</dbReference>
<dbReference type="Proteomes" id="UP000326396">
    <property type="component" value="Linkage Group LG2"/>
</dbReference>
<keyword evidence="6" id="KW-0732">Signal</keyword>
<evidence type="ECO:0000256" key="6">
    <source>
        <dbReference type="ARBA" id="ARBA00022729"/>
    </source>
</evidence>
<dbReference type="SMART" id="SM00369">
    <property type="entry name" value="LRR_TYP"/>
    <property type="match status" value="12"/>
</dbReference>
<reference evidence="13 14" key="1">
    <citation type="submission" date="2019-05" db="EMBL/GenBank/DDBJ databases">
        <title>Mikania micrantha, genome provides insights into the molecular mechanism of rapid growth.</title>
        <authorList>
            <person name="Liu B."/>
        </authorList>
    </citation>
    <scope>NUCLEOTIDE SEQUENCE [LARGE SCALE GENOMIC DNA]</scope>
    <source>
        <strain evidence="13">NLD-2019</strain>
        <tissue evidence="13">Leaf</tissue>
    </source>
</reference>
<dbReference type="GO" id="GO:0006952">
    <property type="term" value="P:defense response"/>
    <property type="evidence" value="ECO:0007669"/>
    <property type="project" value="UniProtKB-ARBA"/>
</dbReference>
<dbReference type="InterPro" id="IPR051502">
    <property type="entry name" value="RLP_Defense_Trigger"/>
</dbReference>
<keyword evidence="14" id="KW-1185">Reference proteome</keyword>
<keyword evidence="3" id="KW-1003">Cell membrane</keyword>
<keyword evidence="7" id="KW-0677">Repeat</keyword>
<name>A0A5N6NDA1_9ASTR</name>
<proteinExistence type="inferred from homology"/>
<evidence type="ECO:0000313" key="14">
    <source>
        <dbReference type="Proteomes" id="UP000326396"/>
    </source>
</evidence>
<evidence type="ECO:0000259" key="12">
    <source>
        <dbReference type="Pfam" id="PF08263"/>
    </source>
</evidence>
<evidence type="ECO:0000256" key="11">
    <source>
        <dbReference type="SAM" id="Phobius"/>
    </source>
</evidence>
<comment type="caution">
    <text evidence="13">The sequence shown here is derived from an EMBL/GenBank/DDBJ whole genome shotgun (WGS) entry which is preliminary data.</text>
</comment>
<dbReference type="FunFam" id="3.80.10.10:FF:000111">
    <property type="entry name" value="LRR receptor-like serine/threonine-protein kinase ERECTA"/>
    <property type="match status" value="1"/>
</dbReference>
<feature type="transmembrane region" description="Helical" evidence="11">
    <location>
        <begin position="1154"/>
        <end position="1175"/>
    </location>
</feature>
<dbReference type="AlphaFoldDB" id="A0A5N6NDA1"/>
<dbReference type="SUPFAM" id="SSF52075">
    <property type="entry name" value="Outer arm dynein light chain 1"/>
    <property type="match status" value="1"/>
</dbReference>
<dbReference type="InterPro" id="IPR013210">
    <property type="entry name" value="LRR_N_plant-typ"/>
</dbReference>
<dbReference type="GO" id="GO:0005886">
    <property type="term" value="C:plasma membrane"/>
    <property type="evidence" value="ECO:0007669"/>
    <property type="project" value="UniProtKB-SubCell"/>
</dbReference>
<gene>
    <name evidence="13" type="ORF">E3N88_23050</name>
</gene>
<organism evidence="13 14">
    <name type="scientific">Mikania micrantha</name>
    <name type="common">bitter vine</name>
    <dbReference type="NCBI Taxonomy" id="192012"/>
    <lineage>
        <taxon>Eukaryota</taxon>
        <taxon>Viridiplantae</taxon>
        <taxon>Streptophyta</taxon>
        <taxon>Embryophyta</taxon>
        <taxon>Tracheophyta</taxon>
        <taxon>Spermatophyta</taxon>
        <taxon>Magnoliopsida</taxon>
        <taxon>eudicotyledons</taxon>
        <taxon>Gunneridae</taxon>
        <taxon>Pentapetalae</taxon>
        <taxon>asterids</taxon>
        <taxon>campanulids</taxon>
        <taxon>Asterales</taxon>
        <taxon>Asteraceae</taxon>
        <taxon>Asteroideae</taxon>
        <taxon>Heliantheae alliance</taxon>
        <taxon>Eupatorieae</taxon>
        <taxon>Mikania</taxon>
    </lineage>
</organism>
<dbReference type="PANTHER" id="PTHR48062">
    <property type="entry name" value="RECEPTOR-LIKE PROTEIN 14"/>
    <property type="match status" value="1"/>
</dbReference>
<evidence type="ECO:0000256" key="8">
    <source>
        <dbReference type="ARBA" id="ARBA00022989"/>
    </source>
</evidence>
<evidence type="ECO:0000256" key="4">
    <source>
        <dbReference type="ARBA" id="ARBA00022614"/>
    </source>
</evidence>
<evidence type="ECO:0000313" key="13">
    <source>
        <dbReference type="EMBL" id="KAD4585449.1"/>
    </source>
</evidence>
<evidence type="ECO:0000256" key="9">
    <source>
        <dbReference type="ARBA" id="ARBA00023136"/>
    </source>
</evidence>
<keyword evidence="10" id="KW-0325">Glycoprotein</keyword>
<protein>
    <recommendedName>
        <fullName evidence="12">Leucine-rich repeat-containing N-terminal plant-type domain-containing protein</fullName>
    </recommendedName>
</protein>
<dbReference type="Pfam" id="PF00560">
    <property type="entry name" value="LRR_1"/>
    <property type="match status" value="7"/>
</dbReference>
<evidence type="ECO:0000256" key="7">
    <source>
        <dbReference type="ARBA" id="ARBA00022737"/>
    </source>
</evidence>
<dbReference type="InterPro" id="IPR001611">
    <property type="entry name" value="Leu-rich_rpt"/>
</dbReference>
<keyword evidence="5 11" id="KW-0812">Transmembrane</keyword>
<feature type="domain" description="Leucine-rich repeat-containing N-terminal plant-type" evidence="12">
    <location>
        <begin position="13"/>
        <end position="57"/>
    </location>
</feature>
<dbReference type="OrthoDB" id="4691307at2759"/>
<comment type="subcellular location">
    <subcellularLocation>
        <location evidence="1">Cell membrane</location>
        <topology evidence="1">Single-pass type I membrane protein</topology>
    </subcellularLocation>
</comment>
<dbReference type="EMBL" id="SZYD01000012">
    <property type="protein sequence ID" value="KAD4585449.1"/>
    <property type="molecule type" value="Genomic_DNA"/>
</dbReference>
<dbReference type="Pfam" id="PF13855">
    <property type="entry name" value="LRR_8"/>
    <property type="match status" value="3"/>
</dbReference>
<evidence type="ECO:0000256" key="2">
    <source>
        <dbReference type="ARBA" id="ARBA00009592"/>
    </source>
</evidence>
<dbReference type="InterPro" id="IPR003591">
    <property type="entry name" value="Leu-rich_rpt_typical-subtyp"/>
</dbReference>
<dbReference type="Gene3D" id="3.80.10.10">
    <property type="entry name" value="Ribonuclease Inhibitor"/>
    <property type="match status" value="7"/>
</dbReference>
<dbReference type="SUPFAM" id="SSF52047">
    <property type="entry name" value="RNI-like"/>
    <property type="match status" value="1"/>
</dbReference>
<sequence>MVGWAHQRISIEEDERKALLEIKASLLDFSRSYDNLLPSWVTDDGSSYCDWERISCNSTSSSSGYNNYKFVTHLSLGNIFSIEDIVYYSAYETDGYKGLMWSLNFSIFLHFKELRKLDLSLNYIGNTFHVTTGLERLSGLKNLENLNLSYNFIKTNNIFFSLSQLTSLKVLDLRYVNENQGDSSAHDISEFRISKNMEVLDLTACGFYGTLQIKGSETTSTLRKLKILNLGGNQFDESLVSSITALTSLKSLDLSENLLSTFPSQELIHLFNLEKLDLSRSGLEVTPSIQDCKSLTRLEKLESLSFRDNYFDKSFISCLSFLPSLNTLDLSGYVEIETTSFPMQELSLLRELKTLDLSDCRLQSITFNGTMSNLVHLNLDDNYFLSADDVMRSIAAAFPSLRFLSLDGCSMEGRLFANEVPNLPSLKVLILSGNNLNGRLPMEALASFHHLDILDLSYNNFTGSIPSIINSMASLKVVSFASNALNGSLMNDVFCKLKNLRELDLSSNMFDGKLPECFNRLSSIKLFDISSNQLTGVPLPSLITNLTALEYIDFRNNKFEGSFSLSWFSNLTNLEFVAIASDNENFEVETEEPVGWTCKFQLKVLILSSCNLNKHKGSFIPSFLLHQYKLRELDMSHNSLEGQFPDWLIKNNAMLQVLIIGDNSFSGKLSTSFHRNPNTKWLDVSRNNMIGLIPNDIQELLPYLYHLNLSRNSINGVIPSSIGDLSVLQELDLSHNWLSGEVPIGLLTNLSHLKMLILSNNSLHGEVLSRNFKLSCLSSLHLDNNHFTGKMENMGAFNDLKILDVSNNFFTGLIPDDVNNTSMLPTSLRFLDLSKNNFSGPIPFSLSFQNAWHIHLGSNKFTGSIPNSFRNLTKVLTLDIGNNYLSGRIPNFIGELSNLRILLLGKNNFSGSIPSKLCHLTNANMIDLSNNLLSGSIPRCLQNIARPSYPAFMKSVHFSAGSIFSTPYQYSSSLYMHRNFQPHALFRIEDEILFTTKTLSMAYKGDVLDIMSGLDLSCNKLTGNIPEELGLLAQIHALNLSHNMLIGPIPVKFSNLANIESLDLSFNSLTGKVPSELIKLNSLAVFNVSFNNLSGRLPERKAQFITFTKESYEGNPLLCGLPLENECIMEPPGPQPSNKEVSDEKWHDMDMASFYGSCSSTWFVIMLGFAAVLYVNRYWRRWWFHLVEERHKSNLV</sequence>
<evidence type="ECO:0000256" key="1">
    <source>
        <dbReference type="ARBA" id="ARBA00004251"/>
    </source>
</evidence>
<keyword evidence="4" id="KW-0433">Leucine-rich repeat</keyword>
<accession>A0A5N6NDA1</accession>
<evidence type="ECO:0000256" key="5">
    <source>
        <dbReference type="ARBA" id="ARBA00022692"/>
    </source>
</evidence>
<dbReference type="SUPFAM" id="SSF52058">
    <property type="entry name" value="L domain-like"/>
    <property type="match status" value="2"/>
</dbReference>
<keyword evidence="8 11" id="KW-1133">Transmembrane helix</keyword>
<dbReference type="Pfam" id="PF08263">
    <property type="entry name" value="LRRNT_2"/>
    <property type="match status" value="1"/>
</dbReference>
<dbReference type="PANTHER" id="PTHR48062:SF21">
    <property type="entry name" value="RECEPTOR-LIKE PROTEIN 12"/>
    <property type="match status" value="1"/>
</dbReference>